<dbReference type="PANTHER" id="PTHR42951:SF14">
    <property type="entry name" value="METALLO-BETA-LACTAMASE SUPERFAMILY PROTEIN"/>
    <property type="match status" value="1"/>
</dbReference>
<dbReference type="SUPFAM" id="SSF56281">
    <property type="entry name" value="Metallo-hydrolase/oxidoreductase"/>
    <property type="match status" value="1"/>
</dbReference>
<evidence type="ECO:0000313" key="3">
    <source>
        <dbReference type="Proteomes" id="UP001595789"/>
    </source>
</evidence>
<dbReference type="Pfam" id="PF00753">
    <property type="entry name" value="Lactamase_B"/>
    <property type="match status" value="1"/>
</dbReference>
<dbReference type="PANTHER" id="PTHR42951">
    <property type="entry name" value="METALLO-BETA-LACTAMASE DOMAIN-CONTAINING"/>
    <property type="match status" value="1"/>
</dbReference>
<dbReference type="Gene3D" id="3.60.15.10">
    <property type="entry name" value="Ribonuclease Z/Hydroxyacylglutathione hydrolase-like"/>
    <property type="match status" value="1"/>
</dbReference>
<feature type="domain" description="Metallo-beta-lactamase" evidence="1">
    <location>
        <begin position="29"/>
        <end position="217"/>
    </location>
</feature>
<accession>A0ABV8PHA2</accession>
<dbReference type="InterPro" id="IPR050855">
    <property type="entry name" value="NDM-1-like"/>
</dbReference>
<dbReference type="RefSeq" id="WP_378988850.1">
    <property type="nucleotide sequence ID" value="NZ_JBHSBW010000016.1"/>
</dbReference>
<sequence length="282" mass="31095">METQAQSIKTIDAQPLQLKVYHANEAGIGVASVIVYGKTDAILIDAQFTLADAENVAKEIKSTGKKLTAIYVSHGDPDYYFGLEVFKRYFPGVTVYATTETVEHIKATAQKKLGVWGGQVGDAITKNIILPQIIKGTSLDLEGQKLEIIGLNEFPQRTFIWIPSIKAVVGGINVFGDNFHLWMADDKESTEVNPRGKWLLALQKTAALKPEIVIPAHGTGASSFNLKSIKFTEDYLQFYQEALRTNKTSAELIKTIKAKYPNLAFETALQIGAKVNTGEMKW</sequence>
<protein>
    <submittedName>
        <fullName evidence="2">MBL fold metallo-hydrolase</fullName>
    </submittedName>
</protein>
<dbReference type="SMART" id="SM00849">
    <property type="entry name" value="Lactamase_B"/>
    <property type="match status" value="1"/>
</dbReference>
<evidence type="ECO:0000259" key="1">
    <source>
        <dbReference type="SMART" id="SM00849"/>
    </source>
</evidence>
<proteinExistence type="predicted"/>
<name>A0ABV8PHA2_9SPHI</name>
<organism evidence="2 3">
    <name type="scientific">Pedobacter lithocola</name>
    <dbReference type="NCBI Taxonomy" id="1908239"/>
    <lineage>
        <taxon>Bacteria</taxon>
        <taxon>Pseudomonadati</taxon>
        <taxon>Bacteroidota</taxon>
        <taxon>Sphingobacteriia</taxon>
        <taxon>Sphingobacteriales</taxon>
        <taxon>Sphingobacteriaceae</taxon>
        <taxon>Pedobacter</taxon>
    </lineage>
</organism>
<dbReference type="CDD" id="cd07739">
    <property type="entry name" value="metallo-hydrolase-like_MBL-fold"/>
    <property type="match status" value="1"/>
</dbReference>
<dbReference type="InterPro" id="IPR001279">
    <property type="entry name" value="Metallo-B-lactamas"/>
</dbReference>
<gene>
    <name evidence="2" type="ORF">ACFOWA_20320</name>
</gene>
<evidence type="ECO:0000313" key="2">
    <source>
        <dbReference type="EMBL" id="MFC4213547.1"/>
    </source>
</evidence>
<comment type="caution">
    <text evidence="2">The sequence shown here is derived from an EMBL/GenBank/DDBJ whole genome shotgun (WGS) entry which is preliminary data.</text>
</comment>
<dbReference type="Proteomes" id="UP001595789">
    <property type="component" value="Unassembled WGS sequence"/>
</dbReference>
<reference evidence="3" key="1">
    <citation type="journal article" date="2019" name="Int. J. Syst. Evol. Microbiol.">
        <title>The Global Catalogue of Microorganisms (GCM) 10K type strain sequencing project: providing services to taxonomists for standard genome sequencing and annotation.</title>
        <authorList>
            <consortium name="The Broad Institute Genomics Platform"/>
            <consortium name="The Broad Institute Genome Sequencing Center for Infectious Disease"/>
            <person name="Wu L."/>
            <person name="Ma J."/>
        </authorList>
    </citation>
    <scope>NUCLEOTIDE SEQUENCE [LARGE SCALE GENOMIC DNA]</scope>
    <source>
        <strain evidence="3">CCM 8691</strain>
    </source>
</reference>
<dbReference type="EMBL" id="JBHSBW010000016">
    <property type="protein sequence ID" value="MFC4213547.1"/>
    <property type="molecule type" value="Genomic_DNA"/>
</dbReference>
<keyword evidence="3" id="KW-1185">Reference proteome</keyword>
<dbReference type="InterPro" id="IPR036866">
    <property type="entry name" value="RibonucZ/Hydroxyglut_hydro"/>
</dbReference>